<evidence type="ECO:0000256" key="2">
    <source>
        <dbReference type="ARBA" id="ARBA00008066"/>
    </source>
</evidence>
<evidence type="ECO:0000313" key="9">
    <source>
        <dbReference type="Proteomes" id="UP001337655"/>
    </source>
</evidence>
<dbReference type="GeneID" id="89930755"/>
<organism evidence="8 9">
    <name type="scientific">Saxophila tyrrhenica</name>
    <dbReference type="NCBI Taxonomy" id="1690608"/>
    <lineage>
        <taxon>Eukaryota</taxon>
        <taxon>Fungi</taxon>
        <taxon>Dikarya</taxon>
        <taxon>Ascomycota</taxon>
        <taxon>Pezizomycotina</taxon>
        <taxon>Dothideomycetes</taxon>
        <taxon>Dothideomycetidae</taxon>
        <taxon>Mycosphaerellales</taxon>
        <taxon>Extremaceae</taxon>
        <taxon>Saxophila</taxon>
    </lineage>
</organism>
<accession>A0AAV9P1F9</accession>
<feature type="transmembrane region" description="Helical" evidence="6">
    <location>
        <begin position="470"/>
        <end position="490"/>
    </location>
</feature>
<reference evidence="8 9" key="1">
    <citation type="submission" date="2023-08" db="EMBL/GenBank/DDBJ databases">
        <title>Black Yeasts Isolated from many extreme environments.</title>
        <authorList>
            <person name="Coleine C."/>
            <person name="Stajich J.E."/>
            <person name="Selbmann L."/>
        </authorList>
    </citation>
    <scope>NUCLEOTIDE SEQUENCE [LARGE SCALE GENOMIC DNA]</scope>
    <source>
        <strain evidence="8 9">CCFEE 5935</strain>
    </source>
</reference>
<feature type="transmembrane region" description="Helical" evidence="6">
    <location>
        <begin position="178"/>
        <end position="199"/>
    </location>
</feature>
<name>A0AAV9P1F9_9PEZI</name>
<evidence type="ECO:0000313" key="8">
    <source>
        <dbReference type="EMBL" id="KAK5164760.1"/>
    </source>
</evidence>
<proteinExistence type="inferred from homology"/>
<evidence type="ECO:0000256" key="6">
    <source>
        <dbReference type="SAM" id="Phobius"/>
    </source>
</evidence>
<dbReference type="Proteomes" id="UP001337655">
    <property type="component" value="Unassembled WGS sequence"/>
</dbReference>
<dbReference type="AlphaFoldDB" id="A0AAV9P1F9"/>
<keyword evidence="4 6" id="KW-1133">Transmembrane helix</keyword>
<keyword evidence="3 6" id="KW-0812">Transmembrane</keyword>
<keyword evidence="9" id="KW-1185">Reference proteome</keyword>
<evidence type="ECO:0000259" key="7">
    <source>
        <dbReference type="Pfam" id="PF01490"/>
    </source>
</evidence>
<feature type="domain" description="Amino acid transporter transmembrane" evidence="7">
    <location>
        <begin position="165"/>
        <end position="519"/>
    </location>
</feature>
<feature type="transmembrane region" description="Helical" evidence="6">
    <location>
        <begin position="284"/>
        <end position="306"/>
    </location>
</feature>
<comment type="caution">
    <text evidence="8">The sequence shown here is derived from an EMBL/GenBank/DDBJ whole genome shotgun (WGS) entry which is preliminary data.</text>
</comment>
<sequence>MSAVVPIGIPHPSTVEVSNDDPVLRANSIIEEKHPGLIERHPEIRERTWGLAARTDPTVSIFEYFYWAKVEREIEQNENRKYIESRGKMTNPTRLITDRFSKGTHHEANSEAKAPTAEITSKSSKEDVMAVTDAEWRTAARALRTAGWGTIFYLVTTDILGWSSSPAVFAAVGFGPGVALFVIFGAAAGFSGWSLWKVYIGLDSARFPMISFGDPYLRLFGPRWRHCINFAQALQQFLSVCVVILGNATVLDQMAKQKICFAVVIVIITVVGIISGFVRTLQRLGWMCNLSVWLNVANFIIIMYAAGNNAIDYAAVLASTIITKVRPIRTFASQPPDMYQQATPGFASQFGAVGTMVYAYAGALLFVAFMAEMRHPMDFWKGMLCAQVFICFTYILFGAYVYSEWGQYAIFNINTVVQPRALQTAGNALTLITGWFAVFLYANVGLKTVYQEVFMEIFKFPPVGTKKGGWCWYIISPIYWSLAFVVATGVPNIQGLVSFIGGLFALNFTYTFPVLLFLAYSIQRGAVQDGEGFDPYTGVTTQHDFGMKRLSRGFMKKWYINVPVTLFILGALACSGMSTWAAIESLISIFGPNGTNATHFGCGSPTG</sequence>
<dbReference type="GO" id="GO:0016020">
    <property type="term" value="C:membrane"/>
    <property type="evidence" value="ECO:0007669"/>
    <property type="project" value="UniProtKB-SubCell"/>
</dbReference>
<dbReference type="EMBL" id="JAVRRT010000018">
    <property type="protein sequence ID" value="KAK5164760.1"/>
    <property type="molecule type" value="Genomic_DNA"/>
</dbReference>
<feature type="transmembrane region" description="Helical" evidence="6">
    <location>
        <begin position="259"/>
        <end position="278"/>
    </location>
</feature>
<feature type="transmembrane region" description="Helical" evidence="6">
    <location>
        <begin position="151"/>
        <end position="172"/>
    </location>
</feature>
<gene>
    <name evidence="8" type="ORF">LTR77_009423</name>
</gene>
<dbReference type="RefSeq" id="XP_064654956.1">
    <property type="nucleotide sequence ID" value="XM_064806651.1"/>
</dbReference>
<evidence type="ECO:0000256" key="1">
    <source>
        <dbReference type="ARBA" id="ARBA00004141"/>
    </source>
</evidence>
<keyword evidence="5 6" id="KW-0472">Membrane</keyword>
<feature type="transmembrane region" description="Helical" evidence="6">
    <location>
        <begin position="558"/>
        <end position="583"/>
    </location>
</feature>
<dbReference type="InterPro" id="IPR013057">
    <property type="entry name" value="AA_transpt_TM"/>
</dbReference>
<protein>
    <recommendedName>
        <fullName evidence="7">Amino acid transporter transmembrane domain-containing protein</fullName>
    </recommendedName>
</protein>
<dbReference type="Pfam" id="PF01490">
    <property type="entry name" value="Aa_trans"/>
    <property type="match status" value="1"/>
</dbReference>
<dbReference type="GO" id="GO:0015179">
    <property type="term" value="F:L-amino acid transmembrane transporter activity"/>
    <property type="evidence" value="ECO:0007669"/>
    <property type="project" value="TreeGrafter"/>
</dbReference>
<evidence type="ECO:0000256" key="3">
    <source>
        <dbReference type="ARBA" id="ARBA00022692"/>
    </source>
</evidence>
<feature type="transmembrane region" description="Helical" evidence="6">
    <location>
        <begin position="352"/>
        <end position="371"/>
    </location>
</feature>
<evidence type="ECO:0000256" key="5">
    <source>
        <dbReference type="ARBA" id="ARBA00023136"/>
    </source>
</evidence>
<evidence type="ECO:0000256" key="4">
    <source>
        <dbReference type="ARBA" id="ARBA00022989"/>
    </source>
</evidence>
<feature type="transmembrane region" description="Helical" evidence="6">
    <location>
        <begin position="496"/>
        <end position="520"/>
    </location>
</feature>
<dbReference type="PANTHER" id="PTHR22950:SF461">
    <property type="entry name" value="AMINO ACID TRANSPORTER TRANSMEMBRANE DOMAIN-CONTAINING PROTEIN"/>
    <property type="match status" value="1"/>
</dbReference>
<feature type="transmembrane region" description="Helical" evidence="6">
    <location>
        <begin position="383"/>
        <end position="402"/>
    </location>
</feature>
<dbReference type="PANTHER" id="PTHR22950">
    <property type="entry name" value="AMINO ACID TRANSPORTER"/>
    <property type="match status" value="1"/>
</dbReference>
<comment type="subcellular location">
    <subcellularLocation>
        <location evidence="1">Membrane</location>
        <topology evidence="1">Multi-pass membrane protein</topology>
    </subcellularLocation>
</comment>
<feature type="transmembrane region" description="Helical" evidence="6">
    <location>
        <begin position="428"/>
        <end position="450"/>
    </location>
</feature>
<comment type="similarity">
    <text evidence="2">Belongs to the amino acid/polyamine transporter 2 family.</text>
</comment>